<name>A0A150G8J0_GONPE</name>
<dbReference type="PANTHER" id="PTHR33050:SF7">
    <property type="entry name" value="RIBONUCLEASE H"/>
    <property type="match status" value="1"/>
</dbReference>
<accession>A0A150G8J0</accession>
<sequence>MAVLGFTLSLDKCQLVPKPQVRYLGFVVDAPGQSLRVPDDKVAALGQLVEEYDRRAQLTPRDIAKLAGKIMSMSLAVQLAPLHGRLVAQALASKVSWDEAMGDGREVVRQAQLFLELLRTSNGKCWWRKGPALQLVLAGDASARAYGAFLPDRELGQGEASEMRVPFTEEETALMAAGQFSSTGRELRGLLHALQWLQAQAPQLVAHRRLQYQTDSQPADRCVLGMKGTAACLRVVADIYRASAVTDTEVITVWAPRTEPNQRAADALSKYVDGSQWLLNPAVYTEVEADARLCGRRPVLDLFADSYSTRIPGAFFSRYWCPGTLGVDAFAQHWGGRGLLYANPPFGRMGEVLRKLGDEKADCLLVAPVWPRWWRALLRNMPVRARWELPHRDDLCIPGPQVPNAGGRRPMHPRYRLEVLLIEWS</sequence>
<dbReference type="SUPFAM" id="SSF56672">
    <property type="entry name" value="DNA/RNA polymerases"/>
    <property type="match status" value="1"/>
</dbReference>
<dbReference type="AlphaFoldDB" id="A0A150G8J0"/>
<keyword evidence="2" id="KW-1185">Reference proteome</keyword>
<evidence type="ECO:0000313" key="2">
    <source>
        <dbReference type="Proteomes" id="UP000075714"/>
    </source>
</evidence>
<protein>
    <submittedName>
        <fullName evidence="1">Uncharacterized protein</fullName>
    </submittedName>
</protein>
<dbReference type="InterPro" id="IPR043502">
    <property type="entry name" value="DNA/RNA_pol_sf"/>
</dbReference>
<reference evidence="2" key="1">
    <citation type="journal article" date="2016" name="Nat. Commun.">
        <title>The Gonium pectorale genome demonstrates co-option of cell cycle regulation during the evolution of multicellularity.</title>
        <authorList>
            <person name="Hanschen E.R."/>
            <person name="Marriage T.N."/>
            <person name="Ferris P.J."/>
            <person name="Hamaji T."/>
            <person name="Toyoda A."/>
            <person name="Fujiyama A."/>
            <person name="Neme R."/>
            <person name="Noguchi H."/>
            <person name="Minakuchi Y."/>
            <person name="Suzuki M."/>
            <person name="Kawai-Toyooka H."/>
            <person name="Smith D.R."/>
            <person name="Sparks H."/>
            <person name="Anderson J."/>
            <person name="Bakaric R."/>
            <person name="Luria V."/>
            <person name="Karger A."/>
            <person name="Kirschner M.W."/>
            <person name="Durand P.M."/>
            <person name="Michod R.E."/>
            <person name="Nozaki H."/>
            <person name="Olson B.J."/>
        </authorList>
    </citation>
    <scope>NUCLEOTIDE SEQUENCE [LARGE SCALE GENOMIC DNA]</scope>
    <source>
        <strain evidence="2">NIES-2863</strain>
    </source>
</reference>
<dbReference type="PANTHER" id="PTHR33050">
    <property type="entry name" value="REVERSE TRANSCRIPTASE DOMAIN-CONTAINING PROTEIN"/>
    <property type="match status" value="1"/>
</dbReference>
<proteinExistence type="predicted"/>
<evidence type="ECO:0000313" key="1">
    <source>
        <dbReference type="EMBL" id="KXZ45875.1"/>
    </source>
</evidence>
<gene>
    <name evidence="1" type="ORF">GPECTOR_49g459</name>
</gene>
<comment type="caution">
    <text evidence="1">The sequence shown here is derived from an EMBL/GenBank/DDBJ whole genome shotgun (WGS) entry which is preliminary data.</text>
</comment>
<dbReference type="Proteomes" id="UP000075714">
    <property type="component" value="Unassembled WGS sequence"/>
</dbReference>
<dbReference type="InterPro" id="IPR052055">
    <property type="entry name" value="Hepadnavirus_pol/RT"/>
</dbReference>
<organism evidence="1 2">
    <name type="scientific">Gonium pectorale</name>
    <name type="common">Green alga</name>
    <dbReference type="NCBI Taxonomy" id="33097"/>
    <lineage>
        <taxon>Eukaryota</taxon>
        <taxon>Viridiplantae</taxon>
        <taxon>Chlorophyta</taxon>
        <taxon>core chlorophytes</taxon>
        <taxon>Chlorophyceae</taxon>
        <taxon>CS clade</taxon>
        <taxon>Chlamydomonadales</taxon>
        <taxon>Volvocaceae</taxon>
        <taxon>Gonium</taxon>
    </lineage>
</organism>
<dbReference type="OrthoDB" id="538944at2759"/>
<dbReference type="EMBL" id="LSYV01000050">
    <property type="protein sequence ID" value="KXZ45875.1"/>
    <property type="molecule type" value="Genomic_DNA"/>
</dbReference>